<keyword evidence="2" id="KW-0560">Oxidoreductase</keyword>
<dbReference type="InterPro" id="IPR045000">
    <property type="entry name" value="TR"/>
</dbReference>
<dbReference type="Proteomes" id="UP000775213">
    <property type="component" value="Unassembled WGS sequence"/>
</dbReference>
<reference evidence="3 4" key="1">
    <citation type="journal article" date="2021" name="Hortic Res">
        <title>Chromosome-scale assembly of the Dendrobium chrysotoxum genome enhances the understanding of orchid evolution.</title>
        <authorList>
            <person name="Zhang Y."/>
            <person name="Zhang G.Q."/>
            <person name="Zhang D."/>
            <person name="Liu X.D."/>
            <person name="Xu X.Y."/>
            <person name="Sun W.H."/>
            <person name="Yu X."/>
            <person name="Zhu X."/>
            <person name="Wang Z.W."/>
            <person name="Zhao X."/>
            <person name="Zhong W.Y."/>
            <person name="Chen H."/>
            <person name="Yin W.L."/>
            <person name="Huang T."/>
            <person name="Niu S.C."/>
            <person name="Liu Z.J."/>
        </authorList>
    </citation>
    <scope>NUCLEOTIDE SEQUENCE [LARGE SCALE GENOMIC DNA]</scope>
    <source>
        <strain evidence="3">Lindl</strain>
    </source>
</reference>
<comment type="caution">
    <text evidence="3">The sequence shown here is derived from an EMBL/GenBank/DDBJ whole genome shotgun (WGS) entry which is preliminary data.</text>
</comment>
<dbReference type="SUPFAM" id="SSF51735">
    <property type="entry name" value="NAD(P)-binding Rossmann-fold domains"/>
    <property type="match status" value="1"/>
</dbReference>
<dbReference type="Gene3D" id="3.40.50.720">
    <property type="entry name" value="NAD(P)-binding Rossmann-like Domain"/>
    <property type="match status" value="1"/>
</dbReference>
<dbReference type="PANTHER" id="PTHR42898:SF6">
    <property type="entry name" value="NADP-DEPENDENT MANNITOL DEHYDROGENASE"/>
    <property type="match status" value="1"/>
</dbReference>
<dbReference type="EMBL" id="JAGFBR010000015">
    <property type="protein sequence ID" value="KAH0454197.1"/>
    <property type="molecule type" value="Genomic_DNA"/>
</dbReference>
<dbReference type="PANTHER" id="PTHR42898">
    <property type="entry name" value="TROPINONE REDUCTASE"/>
    <property type="match status" value="1"/>
</dbReference>
<evidence type="ECO:0000256" key="1">
    <source>
        <dbReference type="ARBA" id="ARBA00022857"/>
    </source>
</evidence>
<name>A0AAV7GDG2_DENCH</name>
<sequence length="88" mass="9442">MTIITAAINQLTRNLALEWAKDKIRFLGAAGGPRIESFGCPMERAVEAEEVSHLAAFLCMPVASYITGQVLIAGSCTSRSLQSQGMQL</sequence>
<evidence type="ECO:0000313" key="3">
    <source>
        <dbReference type="EMBL" id="KAH0454197.1"/>
    </source>
</evidence>
<accession>A0AAV7GDG2</accession>
<gene>
    <name evidence="3" type="ORF">IEQ34_016121</name>
</gene>
<evidence type="ECO:0000313" key="4">
    <source>
        <dbReference type="Proteomes" id="UP000775213"/>
    </source>
</evidence>
<protein>
    <submittedName>
        <fullName evidence="3">Uncharacterized protein</fullName>
    </submittedName>
</protein>
<dbReference type="InterPro" id="IPR036291">
    <property type="entry name" value="NAD(P)-bd_dom_sf"/>
</dbReference>
<dbReference type="GO" id="GO:0016491">
    <property type="term" value="F:oxidoreductase activity"/>
    <property type="evidence" value="ECO:0007669"/>
    <property type="project" value="UniProtKB-KW"/>
</dbReference>
<dbReference type="AlphaFoldDB" id="A0AAV7GDG2"/>
<keyword evidence="4" id="KW-1185">Reference proteome</keyword>
<evidence type="ECO:0000256" key="2">
    <source>
        <dbReference type="ARBA" id="ARBA00023002"/>
    </source>
</evidence>
<keyword evidence="1" id="KW-0521">NADP</keyword>
<organism evidence="3 4">
    <name type="scientific">Dendrobium chrysotoxum</name>
    <name type="common">Orchid</name>
    <dbReference type="NCBI Taxonomy" id="161865"/>
    <lineage>
        <taxon>Eukaryota</taxon>
        <taxon>Viridiplantae</taxon>
        <taxon>Streptophyta</taxon>
        <taxon>Embryophyta</taxon>
        <taxon>Tracheophyta</taxon>
        <taxon>Spermatophyta</taxon>
        <taxon>Magnoliopsida</taxon>
        <taxon>Liliopsida</taxon>
        <taxon>Asparagales</taxon>
        <taxon>Orchidaceae</taxon>
        <taxon>Epidendroideae</taxon>
        <taxon>Malaxideae</taxon>
        <taxon>Dendrobiinae</taxon>
        <taxon>Dendrobium</taxon>
    </lineage>
</organism>
<proteinExistence type="predicted"/>